<keyword evidence="5" id="KW-0964">Secreted</keyword>
<keyword evidence="7" id="KW-0456">Lyase</keyword>
<evidence type="ECO:0000256" key="9">
    <source>
        <dbReference type="ARBA" id="ARBA00023326"/>
    </source>
</evidence>
<sequence length="584" mass="64036">MRFLPLLFLSVASIATAGEPFLKEINKETHIIGNDIWNVTIGAKYGTKLFYKGVNLVGKAAGHYVTYSVPAGVQTISWNYSAPYIFSKTPEYTDIVFSAPQGDLHWVISRTLAGAYQYFVNRALSAEAVEFRTLWRLANNTFTHAHTSERDEAFPALSDYSAPGVTKVQDETWQRPDGTYLTKYDFSTFLTNVEGDLTFWGVRGRLGGNGRGIGSWYIHGGKDYLNGDHLKQELQLHRESKTGDAVQLNMIHGSHFQASSNDSFPVGKIWGPWLWYLNDGSPEDAAARAKAENAAWPYAWLKANSSYHLRGSISGCIALSDGRPASNAAVFLGDNYPTRTTLDQGSNNYYRTYANADGCFSISNVREGTWNLQIWPNGGSIGDVTTVFSQNDVTTKANTVTDLGILTWATQGRKPIWQIGEIDRKATGFAQSGPPHKHAMIDNCPANLTYTVGQSVTKDWCFAQGAVGTWTVLFDVATANTANPTLPAAILSVSLAAYSATAEKISSFRVSLNGVSLGGLVPANTTKDPAVYRSGTLAGEWRYFEIPVQAGLVKVTGNKLEITVKKRASRWSGIMWDSLLMEFV</sequence>
<proteinExistence type="inferred from homology"/>
<dbReference type="Proteomes" id="UP000433883">
    <property type="component" value="Unassembled WGS sequence"/>
</dbReference>
<evidence type="ECO:0000256" key="2">
    <source>
        <dbReference type="ARBA" id="ARBA00004613"/>
    </source>
</evidence>
<evidence type="ECO:0000259" key="11">
    <source>
        <dbReference type="Pfam" id="PF14683"/>
    </source>
</evidence>
<evidence type="ECO:0000256" key="10">
    <source>
        <dbReference type="SAM" id="SignalP"/>
    </source>
</evidence>
<dbReference type="OrthoDB" id="1179585at2759"/>
<feature type="domain" description="Rhamnogalacturonan lyase" evidence="12">
    <location>
        <begin position="322"/>
        <end position="401"/>
    </location>
</feature>
<feature type="domain" description="Rhamnogalacturonan lyase" evidence="11">
    <location>
        <begin position="416"/>
        <end position="579"/>
    </location>
</feature>
<evidence type="ECO:0000256" key="3">
    <source>
        <dbReference type="ARBA" id="ARBA00010418"/>
    </source>
</evidence>
<evidence type="ECO:0000256" key="8">
    <source>
        <dbReference type="ARBA" id="ARBA00023277"/>
    </source>
</evidence>
<dbReference type="GO" id="GO:0005576">
    <property type="term" value="C:extracellular region"/>
    <property type="evidence" value="ECO:0007669"/>
    <property type="project" value="UniProtKB-SubCell"/>
</dbReference>
<dbReference type="InterPro" id="IPR051850">
    <property type="entry name" value="Polysacch_Lyase_4"/>
</dbReference>
<dbReference type="InterPro" id="IPR013784">
    <property type="entry name" value="Carb-bd-like_fold"/>
</dbReference>
<dbReference type="GO" id="GO:0000272">
    <property type="term" value="P:polysaccharide catabolic process"/>
    <property type="evidence" value="ECO:0007669"/>
    <property type="project" value="UniProtKB-KW"/>
</dbReference>
<evidence type="ECO:0000256" key="6">
    <source>
        <dbReference type="ARBA" id="ARBA00022729"/>
    </source>
</evidence>
<evidence type="ECO:0000256" key="4">
    <source>
        <dbReference type="ARBA" id="ARBA00012437"/>
    </source>
</evidence>
<evidence type="ECO:0000313" key="14">
    <source>
        <dbReference type="Proteomes" id="UP000433883"/>
    </source>
</evidence>
<comment type="similarity">
    <text evidence="3">Belongs to the polysaccharide lyase 4 family.</text>
</comment>
<keyword evidence="8" id="KW-0119">Carbohydrate metabolism</keyword>
<dbReference type="EC" id="4.2.2.23" evidence="4"/>
<dbReference type="GO" id="GO:0030246">
    <property type="term" value="F:carbohydrate binding"/>
    <property type="evidence" value="ECO:0007669"/>
    <property type="project" value="InterPro"/>
</dbReference>
<dbReference type="Pfam" id="PF14686">
    <property type="entry name" value="fn3_3"/>
    <property type="match status" value="1"/>
</dbReference>
<dbReference type="InterPro" id="IPR011013">
    <property type="entry name" value="Gal_mutarotase_sf_dom"/>
</dbReference>
<organism evidence="13 14">
    <name type="scientific">Venturia inaequalis</name>
    <name type="common">Apple scab fungus</name>
    <dbReference type="NCBI Taxonomy" id="5025"/>
    <lineage>
        <taxon>Eukaryota</taxon>
        <taxon>Fungi</taxon>
        <taxon>Dikarya</taxon>
        <taxon>Ascomycota</taxon>
        <taxon>Pezizomycotina</taxon>
        <taxon>Dothideomycetes</taxon>
        <taxon>Pleosporomycetidae</taxon>
        <taxon>Venturiales</taxon>
        <taxon>Venturiaceae</taxon>
        <taxon>Venturia</taxon>
    </lineage>
</organism>
<evidence type="ECO:0000256" key="1">
    <source>
        <dbReference type="ARBA" id="ARBA00001324"/>
    </source>
</evidence>
<dbReference type="AlphaFoldDB" id="A0A8H3UMC6"/>
<name>A0A8H3UMC6_VENIN</name>
<comment type="subcellular location">
    <subcellularLocation>
        <location evidence="2">Secreted</location>
    </subcellularLocation>
</comment>
<evidence type="ECO:0000256" key="7">
    <source>
        <dbReference type="ARBA" id="ARBA00023239"/>
    </source>
</evidence>
<dbReference type="Gene3D" id="2.70.98.10">
    <property type="match status" value="1"/>
</dbReference>
<gene>
    <name evidence="13" type="ORF">BLS_003564</name>
</gene>
<dbReference type="InterPro" id="IPR029413">
    <property type="entry name" value="RG-lyase_II"/>
</dbReference>
<evidence type="ECO:0000259" key="12">
    <source>
        <dbReference type="Pfam" id="PF14686"/>
    </source>
</evidence>
<dbReference type="InterPro" id="IPR029411">
    <property type="entry name" value="RG-lyase_III"/>
</dbReference>
<comment type="caution">
    <text evidence="13">The sequence shown here is derived from an EMBL/GenBank/DDBJ whole genome shotgun (WGS) entry which is preliminary data.</text>
</comment>
<dbReference type="SUPFAM" id="SSF49452">
    <property type="entry name" value="Starch-binding domain-like"/>
    <property type="match status" value="1"/>
</dbReference>
<dbReference type="PANTHER" id="PTHR32018:SF1">
    <property type="entry name" value="RHAMNOGALACTURONAN ENDOLYASE"/>
    <property type="match status" value="1"/>
</dbReference>
<dbReference type="SUPFAM" id="SSF74650">
    <property type="entry name" value="Galactose mutarotase-like"/>
    <property type="match status" value="1"/>
</dbReference>
<dbReference type="GO" id="GO:0102210">
    <property type="term" value="F:rhamnogalacturonan endolyase activity"/>
    <property type="evidence" value="ECO:0007669"/>
    <property type="project" value="UniProtKB-EC"/>
</dbReference>
<dbReference type="Gene3D" id="2.60.120.260">
    <property type="entry name" value="Galactose-binding domain-like"/>
    <property type="match status" value="1"/>
</dbReference>
<dbReference type="Pfam" id="PF14683">
    <property type="entry name" value="CBM-like"/>
    <property type="match status" value="1"/>
</dbReference>
<dbReference type="Gene3D" id="2.60.40.1120">
    <property type="entry name" value="Carboxypeptidase-like, regulatory domain"/>
    <property type="match status" value="1"/>
</dbReference>
<dbReference type="InterPro" id="IPR014718">
    <property type="entry name" value="GH-type_carb-bd"/>
</dbReference>
<keyword evidence="9" id="KW-0624">Polysaccharide degradation</keyword>
<feature type="chain" id="PRO_5034245908" description="rhamnogalacturonan endolyase" evidence="10">
    <location>
        <begin position="18"/>
        <end position="584"/>
    </location>
</feature>
<dbReference type="CDD" id="cd10316">
    <property type="entry name" value="RGL4_M"/>
    <property type="match status" value="1"/>
</dbReference>
<dbReference type="PANTHER" id="PTHR32018">
    <property type="entry name" value="RHAMNOGALACTURONATE LYASE FAMILY PROTEIN"/>
    <property type="match status" value="1"/>
</dbReference>
<evidence type="ECO:0000313" key="13">
    <source>
        <dbReference type="EMBL" id="KAE9973502.1"/>
    </source>
</evidence>
<accession>A0A8H3UMC6</accession>
<protein>
    <recommendedName>
        <fullName evidence="4">rhamnogalacturonan endolyase</fullName>
        <ecNumber evidence="4">4.2.2.23</ecNumber>
    </recommendedName>
</protein>
<keyword evidence="6 10" id="KW-0732">Signal</keyword>
<comment type="catalytic activity">
    <reaction evidence="1">
        <text>Endotype eliminative cleavage of L-alpha-rhamnopyranosyl-(1-&gt;4)-alpha-D-galactopyranosyluronic acid bonds of rhamnogalacturonan I domains in ramified hairy regions of pectin leaving L-rhamnopyranose at the reducing end and 4-deoxy-4,5-unsaturated D-galactopyranosyluronic acid at the non-reducing end.</text>
        <dbReference type="EC" id="4.2.2.23"/>
    </reaction>
</comment>
<evidence type="ECO:0000256" key="5">
    <source>
        <dbReference type="ARBA" id="ARBA00022525"/>
    </source>
</evidence>
<feature type="signal peptide" evidence="10">
    <location>
        <begin position="1"/>
        <end position="17"/>
    </location>
</feature>
<reference evidence="13 14" key="1">
    <citation type="submission" date="2019-11" db="EMBL/GenBank/DDBJ databases">
        <title>Venturia inaequalis Genome Resource.</title>
        <authorList>
            <person name="Lichtner F.J."/>
        </authorList>
    </citation>
    <scope>NUCLEOTIDE SEQUENCE [LARGE SCALE GENOMIC DNA]</scope>
    <source>
        <strain evidence="13">Bline_iso_100314</strain>
    </source>
</reference>
<dbReference type="EMBL" id="WNWQ01000231">
    <property type="protein sequence ID" value="KAE9973502.1"/>
    <property type="molecule type" value="Genomic_DNA"/>
</dbReference>
<dbReference type="InterPro" id="IPR008979">
    <property type="entry name" value="Galactose-bd-like_sf"/>
</dbReference>
<dbReference type="SUPFAM" id="SSF49785">
    <property type="entry name" value="Galactose-binding domain-like"/>
    <property type="match status" value="1"/>
</dbReference>